<gene>
    <name evidence="1" type="ORF">B0T23DRAFT_404007</name>
</gene>
<name>A0AAJ0IB32_9PEZI</name>
<dbReference type="Proteomes" id="UP001285908">
    <property type="component" value="Unassembled WGS sequence"/>
</dbReference>
<dbReference type="RefSeq" id="XP_062694675.1">
    <property type="nucleotide sequence ID" value="XM_062838838.1"/>
</dbReference>
<sequence>MGVSVLCDQIRPCYIKLFGFSDRDVGGFGEYYTKPSLLSAGSTPLNFSLALYVSSLNGNVVINQSKWTDPSIKDELDGLDTESSEVKDGYCQRLSMLVLAFGAAVGRHGLASAALGGIINMIQHITTPGNID</sequence>
<protein>
    <submittedName>
        <fullName evidence="1">Uncharacterized protein</fullName>
    </submittedName>
</protein>
<reference evidence="1 2" key="1">
    <citation type="journal article" date="2023" name="Mol. Phylogenet. Evol.">
        <title>Genome-scale phylogeny and comparative genomics of the fungal order Sordariales.</title>
        <authorList>
            <person name="Hensen N."/>
            <person name="Bonometti L."/>
            <person name="Westerberg I."/>
            <person name="Brannstrom I.O."/>
            <person name="Guillou S."/>
            <person name="Cros-Aarteil S."/>
            <person name="Calhoun S."/>
            <person name="Haridas S."/>
            <person name="Kuo A."/>
            <person name="Mondo S."/>
            <person name="Pangilinan J."/>
            <person name="Riley R."/>
            <person name="LaButti K."/>
            <person name="Andreopoulos B."/>
            <person name="Lipzen A."/>
            <person name="Chen C."/>
            <person name="Yan M."/>
            <person name="Daum C."/>
            <person name="Ng V."/>
            <person name="Clum A."/>
            <person name="Steindorff A."/>
            <person name="Ohm R.A."/>
            <person name="Martin F."/>
            <person name="Silar P."/>
            <person name="Natvig D.O."/>
            <person name="Lalanne C."/>
            <person name="Gautier V."/>
            <person name="Ament-Velasquez S.L."/>
            <person name="Kruys A."/>
            <person name="Hutchinson M.I."/>
            <person name="Powell A.J."/>
            <person name="Barry K."/>
            <person name="Miller A.N."/>
            <person name="Grigoriev I.V."/>
            <person name="Debuchy R."/>
            <person name="Gladieux P."/>
            <person name="Hiltunen Thoren M."/>
            <person name="Johannesson H."/>
        </authorList>
    </citation>
    <scope>NUCLEOTIDE SEQUENCE [LARGE SCALE GENOMIC DNA]</scope>
    <source>
        <strain evidence="1 2">FGSC 10403</strain>
    </source>
</reference>
<dbReference type="AlphaFoldDB" id="A0AAJ0IB32"/>
<accession>A0AAJ0IB32</accession>
<dbReference type="EMBL" id="JAULSX010000003">
    <property type="protein sequence ID" value="KAK3495246.1"/>
    <property type="molecule type" value="Genomic_DNA"/>
</dbReference>
<organism evidence="1 2">
    <name type="scientific">Neurospora hispaniola</name>
    <dbReference type="NCBI Taxonomy" id="588809"/>
    <lineage>
        <taxon>Eukaryota</taxon>
        <taxon>Fungi</taxon>
        <taxon>Dikarya</taxon>
        <taxon>Ascomycota</taxon>
        <taxon>Pezizomycotina</taxon>
        <taxon>Sordariomycetes</taxon>
        <taxon>Sordariomycetidae</taxon>
        <taxon>Sordariales</taxon>
        <taxon>Sordariaceae</taxon>
        <taxon>Neurospora</taxon>
    </lineage>
</organism>
<keyword evidence="2" id="KW-1185">Reference proteome</keyword>
<dbReference type="GeneID" id="87876460"/>
<proteinExistence type="predicted"/>
<evidence type="ECO:0000313" key="1">
    <source>
        <dbReference type="EMBL" id="KAK3495246.1"/>
    </source>
</evidence>
<evidence type="ECO:0000313" key="2">
    <source>
        <dbReference type="Proteomes" id="UP001285908"/>
    </source>
</evidence>
<comment type="caution">
    <text evidence="1">The sequence shown here is derived from an EMBL/GenBank/DDBJ whole genome shotgun (WGS) entry which is preliminary data.</text>
</comment>